<evidence type="ECO:0000313" key="2">
    <source>
        <dbReference type="Proteomes" id="UP000228700"/>
    </source>
</evidence>
<dbReference type="AlphaFoldDB" id="A0A2M8LCD6"/>
<proteinExistence type="predicted"/>
<accession>A0A2M8LCD6</accession>
<gene>
    <name evidence="1" type="ORF">COV01_02170</name>
</gene>
<comment type="caution">
    <text evidence="1">The sequence shown here is derived from an EMBL/GenBank/DDBJ whole genome shotgun (WGS) entry which is preliminary data.</text>
</comment>
<name>A0A2M8LCD6_9BACT</name>
<organism evidence="1 2">
    <name type="scientific">Candidatus Taylorbacteria bacterium CG10_big_fil_rev_8_21_14_0_10_41_48</name>
    <dbReference type="NCBI Taxonomy" id="1975024"/>
    <lineage>
        <taxon>Bacteria</taxon>
        <taxon>Candidatus Tayloriibacteriota</taxon>
    </lineage>
</organism>
<sequence length="69" mass="7820">MKQAVKSQLSGVTEEQKEQILNMVEKNPAFFEKLAAELQEALKSGMDQQTVVASVMEKHKAELERLMKN</sequence>
<reference evidence="2" key="1">
    <citation type="submission" date="2017-09" db="EMBL/GenBank/DDBJ databases">
        <title>Depth-based differentiation of microbial function through sediment-hosted aquifers and enrichment of novel symbionts in the deep terrestrial subsurface.</title>
        <authorList>
            <person name="Probst A.J."/>
            <person name="Ladd B."/>
            <person name="Jarett J.K."/>
            <person name="Geller-Mcgrath D.E."/>
            <person name="Sieber C.M.K."/>
            <person name="Emerson J.B."/>
            <person name="Anantharaman K."/>
            <person name="Thomas B.C."/>
            <person name="Malmstrom R."/>
            <person name="Stieglmeier M."/>
            <person name="Klingl A."/>
            <person name="Woyke T."/>
            <person name="Ryan C.M."/>
            <person name="Banfield J.F."/>
        </authorList>
    </citation>
    <scope>NUCLEOTIDE SEQUENCE [LARGE SCALE GENOMIC DNA]</scope>
</reference>
<evidence type="ECO:0000313" key="1">
    <source>
        <dbReference type="EMBL" id="PJE74280.1"/>
    </source>
</evidence>
<dbReference type="EMBL" id="PFEQ01000009">
    <property type="protein sequence ID" value="PJE74280.1"/>
    <property type="molecule type" value="Genomic_DNA"/>
</dbReference>
<protein>
    <submittedName>
        <fullName evidence="1">Uncharacterized protein</fullName>
    </submittedName>
</protein>
<dbReference type="Proteomes" id="UP000228700">
    <property type="component" value="Unassembled WGS sequence"/>
</dbReference>